<evidence type="ECO:0000256" key="7">
    <source>
        <dbReference type="SAM" id="SignalP"/>
    </source>
</evidence>
<proteinExistence type="inferred from homology"/>
<sequence length="304" mass="31791">MAIKKIASWAAGAAAAALLLTGCTSDNNAAPADIKTEATATNETVKIGVVGASDPYWDTYTAAAKAEGITVEIVDFSDYNQPNPALSAGELHLNQFQHIVYLAQHNVASGDDLVPIGSTAIYPLALFSEKHKAVTDIPQGATIAIPADESNRARALLVLQQAGLLKLENGGTIFSTPDDIITAESKVKVTEVDASFTAASIKDVDGAIVNNDFVTKAGLEFSDALFSDNPEDASALPYVNIFAAKKADATNPTYLKLVEIFQNTKAVQDGLQEVSGGSAVLLQTPVADLTASLEKVQADIKANN</sequence>
<evidence type="ECO:0000256" key="6">
    <source>
        <dbReference type="ARBA" id="ARBA00023288"/>
    </source>
</evidence>
<dbReference type="AlphaFoldDB" id="A0A840DPR9"/>
<keyword evidence="5" id="KW-0564">Palmitate</keyword>
<dbReference type="RefSeq" id="WP_183304595.1">
    <property type="nucleotide sequence ID" value="NZ_JACIFD010000007.1"/>
</dbReference>
<evidence type="ECO:0000256" key="1">
    <source>
        <dbReference type="ARBA" id="ARBA00004635"/>
    </source>
</evidence>
<keyword evidence="4" id="KW-0472">Membrane</keyword>
<comment type="similarity">
    <text evidence="2">Belongs to the NlpA lipoprotein family.</text>
</comment>
<dbReference type="Pfam" id="PF03180">
    <property type="entry name" value="Lipoprotein_9"/>
    <property type="match status" value="1"/>
</dbReference>
<dbReference type="PANTHER" id="PTHR30429:SF1">
    <property type="entry name" value="D-METHIONINE-BINDING LIPOPROTEIN METQ-RELATED"/>
    <property type="match status" value="1"/>
</dbReference>
<reference evidence="8" key="1">
    <citation type="submission" date="2020-08" db="EMBL/GenBank/DDBJ databases">
        <title>Sequencing the genomes of 1000 actinobacteria strains.</title>
        <authorList>
            <person name="Klenk H.-P."/>
        </authorList>
    </citation>
    <scope>NUCLEOTIDE SEQUENCE [LARGE SCALE GENOMIC DNA]</scope>
    <source>
        <strain evidence="8">DSM 27064</strain>
    </source>
</reference>
<comment type="caution">
    <text evidence="8">The sequence shown here is derived from an EMBL/GenBank/DDBJ whole genome shotgun (WGS) entry which is preliminary data.</text>
</comment>
<dbReference type="InterPro" id="IPR004872">
    <property type="entry name" value="Lipoprotein_NlpA"/>
</dbReference>
<dbReference type="GO" id="GO:0016020">
    <property type="term" value="C:membrane"/>
    <property type="evidence" value="ECO:0007669"/>
    <property type="project" value="UniProtKB-SubCell"/>
</dbReference>
<gene>
    <name evidence="8" type="ORF">F5897_000857</name>
</gene>
<keyword evidence="3 7" id="KW-0732">Signal</keyword>
<evidence type="ECO:0000313" key="8">
    <source>
        <dbReference type="EMBL" id="MBB4071549.1"/>
    </source>
</evidence>
<dbReference type="PROSITE" id="PS51257">
    <property type="entry name" value="PROKAR_LIPOPROTEIN"/>
    <property type="match status" value="1"/>
</dbReference>
<evidence type="ECO:0000256" key="5">
    <source>
        <dbReference type="ARBA" id="ARBA00023139"/>
    </source>
</evidence>
<keyword evidence="9" id="KW-1185">Reference proteome</keyword>
<feature type="chain" id="PRO_5032512461" evidence="7">
    <location>
        <begin position="30"/>
        <end position="304"/>
    </location>
</feature>
<evidence type="ECO:0000256" key="3">
    <source>
        <dbReference type="ARBA" id="ARBA00022729"/>
    </source>
</evidence>
<accession>A0A840DPR9</accession>
<evidence type="ECO:0000313" key="9">
    <source>
        <dbReference type="Proteomes" id="UP000571183"/>
    </source>
</evidence>
<organism evidence="8 9">
    <name type="scientific">Canibacter oris</name>
    <dbReference type="NCBI Taxonomy" id="1365628"/>
    <lineage>
        <taxon>Bacteria</taxon>
        <taxon>Bacillati</taxon>
        <taxon>Actinomycetota</taxon>
        <taxon>Actinomycetes</taxon>
        <taxon>Micrococcales</taxon>
        <taxon>Microbacteriaceae</taxon>
        <taxon>Canibacter</taxon>
    </lineage>
</organism>
<comment type="subcellular location">
    <subcellularLocation>
        <location evidence="1">Membrane</location>
        <topology evidence="1">Lipid-anchor</topology>
    </subcellularLocation>
</comment>
<dbReference type="SUPFAM" id="SSF53850">
    <property type="entry name" value="Periplasmic binding protein-like II"/>
    <property type="match status" value="1"/>
</dbReference>
<feature type="signal peptide" evidence="7">
    <location>
        <begin position="1"/>
        <end position="29"/>
    </location>
</feature>
<keyword evidence="6" id="KW-0449">Lipoprotein</keyword>
<dbReference type="EMBL" id="JACIFD010000007">
    <property type="protein sequence ID" value="MBB4071549.1"/>
    <property type="molecule type" value="Genomic_DNA"/>
</dbReference>
<protein>
    <submittedName>
        <fullName evidence="8">D-methionine transport system substrate-binding protein</fullName>
    </submittedName>
</protein>
<dbReference type="Proteomes" id="UP000571183">
    <property type="component" value="Unassembled WGS sequence"/>
</dbReference>
<dbReference type="Gene3D" id="3.40.190.10">
    <property type="entry name" value="Periplasmic binding protein-like II"/>
    <property type="match status" value="2"/>
</dbReference>
<dbReference type="PANTHER" id="PTHR30429">
    <property type="entry name" value="D-METHIONINE-BINDING LIPOPROTEIN METQ"/>
    <property type="match status" value="1"/>
</dbReference>
<evidence type="ECO:0000256" key="4">
    <source>
        <dbReference type="ARBA" id="ARBA00023136"/>
    </source>
</evidence>
<name>A0A840DPR9_9MICO</name>
<evidence type="ECO:0000256" key="2">
    <source>
        <dbReference type="ARBA" id="ARBA00008973"/>
    </source>
</evidence>